<evidence type="ECO:0000313" key="2">
    <source>
        <dbReference type="EMBL" id="VAW41511.1"/>
    </source>
</evidence>
<protein>
    <recommendedName>
        <fullName evidence="1">Putative restriction endonuclease domain-containing protein</fullName>
    </recommendedName>
</protein>
<evidence type="ECO:0000259" key="1">
    <source>
        <dbReference type="Pfam" id="PF05685"/>
    </source>
</evidence>
<dbReference type="Gene3D" id="3.90.1570.10">
    <property type="entry name" value="tt1808, chain A"/>
    <property type="match status" value="1"/>
</dbReference>
<dbReference type="InterPro" id="IPR012296">
    <property type="entry name" value="Nuclease_put_TT1808"/>
</dbReference>
<dbReference type="Pfam" id="PF05685">
    <property type="entry name" value="Uma2"/>
    <property type="match status" value="1"/>
</dbReference>
<organism evidence="2">
    <name type="scientific">hydrothermal vent metagenome</name>
    <dbReference type="NCBI Taxonomy" id="652676"/>
    <lineage>
        <taxon>unclassified sequences</taxon>
        <taxon>metagenomes</taxon>
        <taxon>ecological metagenomes</taxon>
    </lineage>
</organism>
<gene>
    <name evidence="2" type="ORF">MNBD_CHLOROFLEXI01-3794</name>
</gene>
<dbReference type="InterPro" id="IPR011335">
    <property type="entry name" value="Restrct_endonuc-II-like"/>
</dbReference>
<dbReference type="InterPro" id="IPR008538">
    <property type="entry name" value="Uma2"/>
</dbReference>
<accession>A0A3B0VF16</accession>
<proteinExistence type="predicted"/>
<name>A0A3B0VF16_9ZZZZ</name>
<reference evidence="2" key="1">
    <citation type="submission" date="2018-06" db="EMBL/GenBank/DDBJ databases">
        <authorList>
            <person name="Zhirakovskaya E."/>
        </authorList>
    </citation>
    <scope>NUCLEOTIDE SEQUENCE</scope>
</reference>
<sequence>MITKEMLQTKTERPLHMSFDEFLAWADENTHAEWVNGEIIVFKPVKHIHQATLGFLYRLLGLFIDLFQLGKIRMAPLGMRLEKSTAVREP</sequence>
<dbReference type="EMBL" id="UOEU01000846">
    <property type="protein sequence ID" value="VAW41511.1"/>
    <property type="molecule type" value="Genomic_DNA"/>
</dbReference>
<feature type="non-terminal residue" evidence="2">
    <location>
        <position position="90"/>
    </location>
</feature>
<feature type="domain" description="Putative restriction endonuclease" evidence="1">
    <location>
        <begin position="19"/>
        <end position="90"/>
    </location>
</feature>
<dbReference type="SUPFAM" id="SSF52980">
    <property type="entry name" value="Restriction endonuclease-like"/>
    <property type="match status" value="1"/>
</dbReference>
<dbReference type="AlphaFoldDB" id="A0A3B0VF16"/>